<protein>
    <submittedName>
        <fullName evidence="1">Uncharacterized protein</fullName>
    </submittedName>
</protein>
<gene>
    <name evidence="1" type="ORF">GLOINDRAFT_87505</name>
</gene>
<evidence type="ECO:0000313" key="1">
    <source>
        <dbReference type="EMBL" id="ESA00313.1"/>
    </source>
</evidence>
<dbReference type="EMBL" id="KI297285">
    <property type="protein sequence ID" value="ESA00313.1"/>
    <property type="molecule type" value="Genomic_DNA"/>
</dbReference>
<dbReference type="AlphaFoldDB" id="U9T1V0"/>
<accession>U9T1V0</accession>
<organism evidence="1">
    <name type="scientific">Rhizophagus irregularis (strain DAOM 181602 / DAOM 197198 / MUCL 43194)</name>
    <name type="common">Arbuscular mycorrhizal fungus</name>
    <name type="synonym">Glomus intraradices</name>
    <dbReference type="NCBI Taxonomy" id="747089"/>
    <lineage>
        <taxon>Eukaryota</taxon>
        <taxon>Fungi</taxon>
        <taxon>Fungi incertae sedis</taxon>
        <taxon>Mucoromycota</taxon>
        <taxon>Glomeromycotina</taxon>
        <taxon>Glomeromycetes</taxon>
        <taxon>Glomerales</taxon>
        <taxon>Glomeraceae</taxon>
        <taxon>Rhizophagus</taxon>
    </lineage>
</organism>
<name>U9T1V0_RHIID</name>
<sequence>MIVQCPGCDQHFSYYVETLSKQKKLNLTNVNNRDVNSFQLLKYSHPSYRISAYNDYLIQNKKIPPYIDLPIAPPAPNQPYNPNDNLISSLILQDSIISDLKNLALMLSDFTILQFYTDGSYQNNSTDWSLSSKWFNFNGWNDSTSEKHTKDLKWKICCSTLSLPTLDILNRNYPLLINNNITCLFCDSDPESNHHLWTSLNFPKPSDGPIVNRDEELHPVAILLLKSFITNDIIGTISGKFNVTC</sequence>
<reference evidence="1" key="1">
    <citation type="submission" date="2013-07" db="EMBL/GenBank/DDBJ databases">
        <title>The genome of an arbuscular mycorrhizal fungus provides insights into the evolution of the oldest plant symbiosis.</title>
        <authorList>
            <consortium name="DOE Joint Genome Institute"/>
            <person name="Tisserant E."/>
            <person name="Malbreil M."/>
            <person name="Kuo A."/>
            <person name="Kohler A."/>
            <person name="Symeonidi A."/>
            <person name="Balestrini R."/>
            <person name="Charron P."/>
            <person name="Duensing N."/>
            <person name="Frei-dit-Frey N."/>
            <person name="Gianinazzi-Pearson V."/>
            <person name="Gilbert B."/>
            <person name="Handa Y."/>
            <person name="Hijri M."/>
            <person name="Kaul R."/>
            <person name="Kawaguchi M."/>
            <person name="Krajinski F."/>
            <person name="Lammers P."/>
            <person name="Lapierre D."/>
            <person name="Masclaux F.G."/>
            <person name="Murat C."/>
            <person name="Morin E."/>
            <person name="Ndikumana S."/>
            <person name="Pagni M."/>
            <person name="Petitpierre D."/>
            <person name="Requena N."/>
            <person name="Rosikiewicz P."/>
            <person name="Riley R."/>
            <person name="Saito K."/>
            <person name="San Clemente H."/>
            <person name="Shapiro H."/>
            <person name="van Tuinen D."/>
            <person name="Becard G."/>
            <person name="Bonfante P."/>
            <person name="Paszkowski U."/>
            <person name="Shachar-Hill Y."/>
            <person name="Young J.P."/>
            <person name="Sanders I.R."/>
            <person name="Henrissat B."/>
            <person name="Rensing S.A."/>
            <person name="Grigoriev I.V."/>
            <person name="Corradi N."/>
            <person name="Roux C."/>
            <person name="Martin F."/>
        </authorList>
    </citation>
    <scope>NUCLEOTIDE SEQUENCE</scope>
    <source>
        <strain evidence="1">DAOM 197198</strain>
    </source>
</reference>
<dbReference type="HOGENOM" id="CLU_1134081_0_0_1"/>
<dbReference type="eggNOG" id="ENOG502SWSS">
    <property type="taxonomic scope" value="Eukaryota"/>
</dbReference>
<proteinExistence type="predicted"/>